<keyword evidence="3" id="KW-0479">Metal-binding</keyword>
<gene>
    <name evidence="8" type="ORF">PSIN1315_LOCUS10084</name>
</gene>
<dbReference type="SUPFAM" id="SSF57850">
    <property type="entry name" value="RING/U-box"/>
    <property type="match status" value="1"/>
</dbReference>
<name>A0A7S3FFF2_9VIRI</name>
<dbReference type="InterPro" id="IPR013083">
    <property type="entry name" value="Znf_RING/FYVE/PHD"/>
</dbReference>
<feature type="domain" description="RING-Gid-type" evidence="7">
    <location>
        <begin position="186"/>
        <end position="228"/>
    </location>
</feature>
<keyword evidence="5" id="KW-0862">Zinc</keyword>
<dbReference type="Pfam" id="PF10607">
    <property type="entry name" value="CTLH"/>
    <property type="match status" value="1"/>
</dbReference>
<dbReference type="InterPro" id="IPR045098">
    <property type="entry name" value="Fyv10_fam"/>
</dbReference>
<dbReference type="Gene3D" id="3.30.40.10">
    <property type="entry name" value="Zinc/RING finger domain, C3HC4 (zinc finger)"/>
    <property type="match status" value="1"/>
</dbReference>
<organism evidence="8">
    <name type="scientific">Prasinoderma singulare</name>
    <dbReference type="NCBI Taxonomy" id="676789"/>
    <lineage>
        <taxon>Eukaryota</taxon>
        <taxon>Viridiplantae</taxon>
        <taxon>Prasinodermophyta</taxon>
        <taxon>Prasinodermophyceae</taxon>
        <taxon>Prasinodermales</taxon>
        <taxon>Prasinodermaceae</taxon>
        <taxon>Prasinoderma</taxon>
    </lineage>
</organism>
<evidence type="ECO:0000256" key="6">
    <source>
        <dbReference type="PROSITE-ProRule" id="PRU01215"/>
    </source>
</evidence>
<evidence type="ECO:0000256" key="1">
    <source>
        <dbReference type="ARBA" id="ARBA00004496"/>
    </source>
</evidence>
<evidence type="ECO:0000259" key="7">
    <source>
        <dbReference type="PROSITE" id="PS51867"/>
    </source>
</evidence>
<dbReference type="InterPro" id="IPR024964">
    <property type="entry name" value="CTLH/CRA"/>
</dbReference>
<accession>A0A7S3FFF2</accession>
<dbReference type="GO" id="GO:0008270">
    <property type="term" value="F:zinc ion binding"/>
    <property type="evidence" value="ECO:0007669"/>
    <property type="project" value="UniProtKB-KW"/>
</dbReference>
<dbReference type="AlphaFoldDB" id="A0A7S3FFF2"/>
<protein>
    <recommendedName>
        <fullName evidence="7">RING-Gid-type domain-containing protein</fullName>
    </recommendedName>
</protein>
<dbReference type="GO" id="GO:0034657">
    <property type="term" value="C:GID complex"/>
    <property type="evidence" value="ECO:0007669"/>
    <property type="project" value="TreeGrafter"/>
</dbReference>
<evidence type="ECO:0000256" key="3">
    <source>
        <dbReference type="ARBA" id="ARBA00022723"/>
    </source>
</evidence>
<dbReference type="GO" id="GO:0005634">
    <property type="term" value="C:nucleus"/>
    <property type="evidence" value="ECO:0007669"/>
    <property type="project" value="TreeGrafter"/>
</dbReference>
<dbReference type="Pfam" id="PF13445">
    <property type="entry name" value="zf-RING_UBOX"/>
    <property type="match status" value="1"/>
</dbReference>
<proteinExistence type="predicted"/>
<evidence type="ECO:0000256" key="2">
    <source>
        <dbReference type="ARBA" id="ARBA00022490"/>
    </source>
</evidence>
<evidence type="ECO:0000256" key="5">
    <source>
        <dbReference type="ARBA" id="ARBA00022833"/>
    </source>
</evidence>
<keyword evidence="2" id="KW-0963">Cytoplasm</keyword>
<dbReference type="PANTHER" id="PTHR12170:SF3">
    <property type="entry name" value="GH10162P"/>
    <property type="match status" value="1"/>
</dbReference>
<sequence length="242" mass="26132">MALPVAKRARRERDSATGSAKRALACALHRLHVLQMLSGADARADPAEARSQAMAYVRARLSPSAARGVEGYAREVRSLMGASVWAGRLEQSPYDVDLQMSDENWQQAERLLARLFCAERGMGGAPPLATAVAAGAAALPQLLKLGDVQEARGETCGWAVPLRDGAELPVEVDLPLRFRFRSAFVCPVSREAATRSNPPVLLPCGHVLGKLTVQKLLARSQHSKCPYCPTDFAEMACMELVI</sequence>
<reference evidence="8" key="1">
    <citation type="submission" date="2021-01" db="EMBL/GenBank/DDBJ databases">
        <authorList>
            <person name="Corre E."/>
            <person name="Pelletier E."/>
            <person name="Niang G."/>
            <person name="Scheremetjew M."/>
            <person name="Finn R."/>
            <person name="Kale V."/>
            <person name="Holt S."/>
            <person name="Cochrane G."/>
            <person name="Meng A."/>
            <person name="Brown T."/>
            <person name="Cohen L."/>
        </authorList>
    </citation>
    <scope>NUCLEOTIDE SEQUENCE</scope>
    <source>
        <strain evidence="8">RCC927</strain>
    </source>
</reference>
<dbReference type="PROSITE" id="PS51867">
    <property type="entry name" value="ZF_RING_GID"/>
    <property type="match status" value="1"/>
</dbReference>
<comment type="subcellular location">
    <subcellularLocation>
        <location evidence="1">Cytoplasm</location>
    </subcellularLocation>
</comment>
<dbReference type="GO" id="GO:0005737">
    <property type="term" value="C:cytoplasm"/>
    <property type="evidence" value="ECO:0007669"/>
    <property type="project" value="UniProtKB-SubCell"/>
</dbReference>
<dbReference type="InterPro" id="IPR044063">
    <property type="entry name" value="ZF_RING_GID"/>
</dbReference>
<evidence type="ECO:0000256" key="4">
    <source>
        <dbReference type="ARBA" id="ARBA00022771"/>
    </source>
</evidence>
<dbReference type="FunFam" id="3.30.40.10:FF:000143">
    <property type="entry name" value="Regulator of gluconeogenesis Rmd5"/>
    <property type="match status" value="1"/>
</dbReference>
<dbReference type="GO" id="GO:0061630">
    <property type="term" value="F:ubiquitin protein ligase activity"/>
    <property type="evidence" value="ECO:0007669"/>
    <property type="project" value="InterPro"/>
</dbReference>
<feature type="zinc finger region" description="RING-Gid-type" evidence="6">
    <location>
        <begin position="186"/>
        <end position="228"/>
    </location>
</feature>
<keyword evidence="4 6" id="KW-0863">Zinc-finger</keyword>
<dbReference type="EMBL" id="HBHY01015610">
    <property type="protein sequence ID" value="CAE0144883.1"/>
    <property type="molecule type" value="Transcribed_RNA"/>
</dbReference>
<dbReference type="GO" id="GO:0043161">
    <property type="term" value="P:proteasome-mediated ubiquitin-dependent protein catabolic process"/>
    <property type="evidence" value="ECO:0007669"/>
    <property type="project" value="InterPro"/>
</dbReference>
<dbReference type="PANTHER" id="PTHR12170">
    <property type="entry name" value="MACROPHAGE ERYTHROBLAST ATTACHER-RELATED"/>
    <property type="match status" value="1"/>
</dbReference>
<dbReference type="InterPro" id="IPR027370">
    <property type="entry name" value="Znf-RING_euk"/>
</dbReference>
<evidence type="ECO:0000313" key="8">
    <source>
        <dbReference type="EMBL" id="CAE0144883.1"/>
    </source>
</evidence>